<gene>
    <name evidence="1" type="ORF">UFOVP694_35</name>
</gene>
<protein>
    <submittedName>
        <fullName evidence="1">Uncharacterized protein</fullName>
    </submittedName>
</protein>
<proteinExistence type="predicted"/>
<sequence length="328" mass="37221">MQILRLPPYPLTISYDVPLPNTDYILVINESSRNVNDVTESIVSTSGSKLEYTLPDQFNSYDESYYLAIYEDVEGLPGDIVVEDNLEIARPYVNPTTLARTYGSGTATEINDYIKYEGLARAIIDSIVPGGFYYERSWYETNGNGTDYLGVWDRVYKISKAYENNELVWDINEDPQALGQWNYLLTKDKTAIIKEWNQQMTDSYIRAVGTPKGVPLGESDSIYLYDTEDSTVTLAVAPGVTFPVTFNYLFSLETGYKVVPYDIQDAITMLIDDIKCGKMEYHKRYILDYSTDQYKIKIDKSALDGTGNILVDRILEKYITNFGTPGVL</sequence>
<accession>A0A6J5NFS5</accession>
<organism evidence="1">
    <name type="scientific">uncultured Caudovirales phage</name>
    <dbReference type="NCBI Taxonomy" id="2100421"/>
    <lineage>
        <taxon>Viruses</taxon>
        <taxon>Duplodnaviria</taxon>
        <taxon>Heunggongvirae</taxon>
        <taxon>Uroviricota</taxon>
        <taxon>Caudoviricetes</taxon>
        <taxon>Peduoviridae</taxon>
        <taxon>Maltschvirus</taxon>
        <taxon>Maltschvirus maltsch</taxon>
    </lineage>
</organism>
<dbReference type="EMBL" id="LR796651">
    <property type="protein sequence ID" value="CAB4157617.1"/>
    <property type="molecule type" value="Genomic_DNA"/>
</dbReference>
<evidence type="ECO:0000313" key="1">
    <source>
        <dbReference type="EMBL" id="CAB4157617.1"/>
    </source>
</evidence>
<reference evidence="1" key="1">
    <citation type="submission" date="2020-04" db="EMBL/GenBank/DDBJ databases">
        <authorList>
            <person name="Chiriac C."/>
            <person name="Salcher M."/>
            <person name="Ghai R."/>
            <person name="Kavagutti S V."/>
        </authorList>
    </citation>
    <scope>NUCLEOTIDE SEQUENCE</scope>
</reference>
<name>A0A6J5NFS5_9CAUD</name>